<dbReference type="Proteomes" id="UP001212841">
    <property type="component" value="Unassembled WGS sequence"/>
</dbReference>
<accession>A0AAD5X872</accession>
<dbReference type="EMBL" id="JADGJD010000124">
    <property type="protein sequence ID" value="KAJ3054640.1"/>
    <property type="molecule type" value="Genomic_DNA"/>
</dbReference>
<keyword evidence="3" id="KW-1185">Reference proteome</keyword>
<dbReference type="AlphaFoldDB" id="A0AAD5X872"/>
<proteinExistence type="predicted"/>
<organism evidence="2 3">
    <name type="scientific">Rhizophlyctis rosea</name>
    <dbReference type="NCBI Taxonomy" id="64517"/>
    <lineage>
        <taxon>Eukaryota</taxon>
        <taxon>Fungi</taxon>
        <taxon>Fungi incertae sedis</taxon>
        <taxon>Chytridiomycota</taxon>
        <taxon>Chytridiomycota incertae sedis</taxon>
        <taxon>Chytridiomycetes</taxon>
        <taxon>Rhizophlyctidales</taxon>
        <taxon>Rhizophlyctidaceae</taxon>
        <taxon>Rhizophlyctis</taxon>
    </lineage>
</organism>
<comment type="caution">
    <text evidence="2">The sequence shown here is derived from an EMBL/GenBank/DDBJ whole genome shotgun (WGS) entry which is preliminary data.</text>
</comment>
<gene>
    <name evidence="2" type="ORF">HK097_001248</name>
</gene>
<evidence type="ECO:0000256" key="1">
    <source>
        <dbReference type="SAM" id="MobiDB-lite"/>
    </source>
</evidence>
<evidence type="ECO:0000313" key="3">
    <source>
        <dbReference type="Proteomes" id="UP001212841"/>
    </source>
</evidence>
<protein>
    <submittedName>
        <fullName evidence="2">Uncharacterized protein</fullName>
    </submittedName>
</protein>
<dbReference type="Gene3D" id="2.60.120.260">
    <property type="entry name" value="Galactose-binding domain-like"/>
    <property type="match status" value="1"/>
</dbReference>
<feature type="region of interest" description="Disordered" evidence="1">
    <location>
        <begin position="1"/>
        <end position="44"/>
    </location>
</feature>
<sequence length="565" mass="60464">MSSEARQRQQQQQQQRRNENEPPPNAAERQAAQRRRQDKKAAGSSILTPRNALLAATATGAIIYLSSPAELPFLRQARSPTPEIVEQAGSRVGLPLSCVVGRYVVTPETVPHSQAANACSNVGAELIDLNNEIYRTASVTVFNCSGANTAAWIKSYYGNNYDGAPVALTAGSTRGGGSVNEYRDGESRYALCKTNPPPAPVEEIDPILPSAPGAPYYLTVGPVTRAGASAVCGEKGGQLADLTTGNWNEATKAAFNLNGANKPVWISSYNTDTYRGNVALTTGSAAPGGAVTEYDATSAIAALCQSTEPFIPDGYEKVYGPTVKITGGQGNPTSLLKTTTMSQYKVHECAQQCSNNSPLCDFVNIYTITSNGQETHQCALFSRIANGSPTQSASPGTTISDSRAYRKINLVTDGSFESAQCSSFDCYSSSLATWTAGGQNAFDAAFINHATLPLRGTGVAVLGSIFDLDDYPGTISPKNKLNTIAGKTYKLSFWQQSTFWGPFLQRRAFFKVYWNGELIKTENVGYQSWKQFSYSVVAKGQDTFTIEGGRAGALSFIDDVELTWG</sequence>
<reference evidence="2" key="1">
    <citation type="submission" date="2020-05" db="EMBL/GenBank/DDBJ databases">
        <title>Phylogenomic resolution of chytrid fungi.</title>
        <authorList>
            <person name="Stajich J.E."/>
            <person name="Amses K."/>
            <person name="Simmons R."/>
            <person name="Seto K."/>
            <person name="Myers J."/>
            <person name="Bonds A."/>
            <person name="Quandt C.A."/>
            <person name="Barry K."/>
            <person name="Liu P."/>
            <person name="Grigoriev I."/>
            <person name="Longcore J.E."/>
            <person name="James T.Y."/>
        </authorList>
    </citation>
    <scope>NUCLEOTIDE SEQUENCE</scope>
    <source>
        <strain evidence="2">JEL0318</strain>
    </source>
</reference>
<name>A0AAD5X872_9FUNG</name>
<evidence type="ECO:0000313" key="2">
    <source>
        <dbReference type="EMBL" id="KAJ3054640.1"/>
    </source>
</evidence>